<accession>A0A5A7TP26</accession>
<organism evidence="1 2">
    <name type="scientific">Cucumis melo var. makuwa</name>
    <name type="common">Oriental melon</name>
    <dbReference type="NCBI Taxonomy" id="1194695"/>
    <lineage>
        <taxon>Eukaryota</taxon>
        <taxon>Viridiplantae</taxon>
        <taxon>Streptophyta</taxon>
        <taxon>Embryophyta</taxon>
        <taxon>Tracheophyta</taxon>
        <taxon>Spermatophyta</taxon>
        <taxon>Magnoliopsida</taxon>
        <taxon>eudicotyledons</taxon>
        <taxon>Gunneridae</taxon>
        <taxon>Pentapetalae</taxon>
        <taxon>rosids</taxon>
        <taxon>fabids</taxon>
        <taxon>Cucurbitales</taxon>
        <taxon>Cucurbitaceae</taxon>
        <taxon>Benincaseae</taxon>
        <taxon>Cucumis</taxon>
    </lineage>
</organism>
<sequence>MCSCTILSIFYEAKLKLRDLGLGYETIHACKYDFVLYWKEFADLQHCPTCGEARLALDEFNPYGQMSTSYNMWSVVLLPYNLPPWKCMKETNFFMSLLILSPRSPGQFFQLHAALLWTINDFPTYGDLSGWSIRGVSKGGSRIACKVALLEGMGRMRILKALRGGSRIACKVGLLEGVERHQWRFPEWFQVQVIELRESKNLSHDFFSLAMGPSYDVRCYNGSIVGGLRFHMSELDSRRTTKNSGLMVIGESDASESGANNFYGVLGEVLHVQYSLGRKAGLFKYWWYDTNVNKSQRTYIELGYTTRDGRIPDAQRRRKKLKNVGISFLDVVYCIGTHVERNASRDEFSMHDQHDVGNTSVDACHCIGNSFSRRLLCLCLSLLGNSFS</sequence>
<name>A0A5A7TP26_CUCMM</name>
<dbReference type="EMBL" id="SSTE01014791">
    <property type="protein sequence ID" value="KAA0044950.1"/>
    <property type="molecule type" value="Genomic_DNA"/>
</dbReference>
<protein>
    <submittedName>
        <fullName evidence="1">Uncharacterized protein</fullName>
    </submittedName>
</protein>
<dbReference type="Pfam" id="PF02992">
    <property type="entry name" value="Transposase_21"/>
    <property type="match status" value="2"/>
</dbReference>
<gene>
    <name evidence="1" type="ORF">E6C27_scaffold74G002520</name>
</gene>
<evidence type="ECO:0000313" key="2">
    <source>
        <dbReference type="Proteomes" id="UP000321393"/>
    </source>
</evidence>
<dbReference type="PANTHER" id="PTHR48258">
    <property type="entry name" value="DUF4218 DOMAIN-CONTAINING PROTEIN-RELATED"/>
    <property type="match status" value="1"/>
</dbReference>
<dbReference type="OrthoDB" id="1932595at2759"/>
<reference evidence="1 2" key="1">
    <citation type="submission" date="2019-08" db="EMBL/GenBank/DDBJ databases">
        <title>Draft genome sequences of two oriental melons (Cucumis melo L. var makuwa).</title>
        <authorList>
            <person name="Kwon S.-Y."/>
        </authorList>
    </citation>
    <scope>NUCLEOTIDE SEQUENCE [LARGE SCALE GENOMIC DNA]</scope>
    <source>
        <strain evidence="2">cv. SW 3</strain>
        <tissue evidence="1">Leaf</tissue>
    </source>
</reference>
<dbReference type="PANTHER" id="PTHR48258:SF15">
    <property type="entry name" value="OS02G0543900 PROTEIN"/>
    <property type="match status" value="1"/>
</dbReference>
<dbReference type="Proteomes" id="UP000321393">
    <property type="component" value="Unassembled WGS sequence"/>
</dbReference>
<evidence type="ECO:0000313" key="1">
    <source>
        <dbReference type="EMBL" id="KAA0044950.1"/>
    </source>
</evidence>
<comment type="caution">
    <text evidence="1">The sequence shown here is derived from an EMBL/GenBank/DDBJ whole genome shotgun (WGS) entry which is preliminary data.</text>
</comment>
<proteinExistence type="predicted"/>
<dbReference type="AlphaFoldDB" id="A0A5A7TP26"/>
<dbReference type="InterPro" id="IPR004242">
    <property type="entry name" value="Transposase_21"/>
</dbReference>